<proteinExistence type="predicted"/>
<evidence type="ECO:0000256" key="4">
    <source>
        <dbReference type="ARBA" id="ARBA00022989"/>
    </source>
</evidence>
<dbReference type="PANTHER" id="PTHR43370">
    <property type="entry name" value="SUGAR ABC TRANSPORTER INTEGRAL MEMBRANE PROTEIN-RELATED"/>
    <property type="match status" value="1"/>
</dbReference>
<reference evidence="7 8" key="1">
    <citation type="submission" date="2018-08" db="EMBL/GenBank/DDBJ databases">
        <title>Meiothermus cateniformans JCM 15151 genome sequencing project.</title>
        <authorList>
            <person name="Da Costa M.S."/>
            <person name="Albuquerque L."/>
            <person name="Raposo P."/>
            <person name="Froufe H.J.C."/>
            <person name="Barroso C.S."/>
            <person name="Egas C."/>
        </authorList>
    </citation>
    <scope>NUCLEOTIDE SEQUENCE [LARGE SCALE GENOMIC DNA]</scope>
    <source>
        <strain evidence="7 8">JCM 15151</strain>
    </source>
</reference>
<comment type="caution">
    <text evidence="7">The sequence shown here is derived from an EMBL/GenBank/DDBJ whole genome shotgun (WGS) entry which is preliminary data.</text>
</comment>
<dbReference type="InterPro" id="IPR001851">
    <property type="entry name" value="ABC_transp_permease"/>
</dbReference>
<accession>A0A399DZM2</accession>
<feature type="transmembrane region" description="Helical" evidence="6">
    <location>
        <begin position="126"/>
        <end position="145"/>
    </location>
</feature>
<dbReference type="Pfam" id="PF02653">
    <property type="entry name" value="BPD_transp_2"/>
    <property type="match status" value="1"/>
</dbReference>
<evidence type="ECO:0000256" key="3">
    <source>
        <dbReference type="ARBA" id="ARBA00022692"/>
    </source>
</evidence>
<evidence type="ECO:0000256" key="1">
    <source>
        <dbReference type="ARBA" id="ARBA00004651"/>
    </source>
</evidence>
<evidence type="ECO:0000256" key="2">
    <source>
        <dbReference type="ARBA" id="ARBA00022475"/>
    </source>
</evidence>
<comment type="subcellular location">
    <subcellularLocation>
        <location evidence="1">Cell membrane</location>
        <topology evidence="1">Multi-pass membrane protein</topology>
    </subcellularLocation>
</comment>
<keyword evidence="5 6" id="KW-0472">Membrane</keyword>
<evidence type="ECO:0000256" key="5">
    <source>
        <dbReference type="ARBA" id="ARBA00023136"/>
    </source>
</evidence>
<dbReference type="PANTHER" id="PTHR43370:SF2">
    <property type="entry name" value="ABC TRANSPORTER PERMEASE PROTEIN"/>
    <property type="match status" value="1"/>
</dbReference>
<evidence type="ECO:0000313" key="7">
    <source>
        <dbReference type="EMBL" id="RIH75580.1"/>
    </source>
</evidence>
<dbReference type="CDD" id="cd06580">
    <property type="entry name" value="TM_PBP1_transp_TpRbsC_like"/>
    <property type="match status" value="1"/>
</dbReference>
<keyword evidence="2" id="KW-1003">Cell membrane</keyword>
<feature type="transmembrane region" description="Helical" evidence="6">
    <location>
        <begin position="6"/>
        <end position="27"/>
    </location>
</feature>
<dbReference type="Proteomes" id="UP000266089">
    <property type="component" value="Unassembled WGS sequence"/>
</dbReference>
<dbReference type="RefSeq" id="WP_027888289.1">
    <property type="nucleotide sequence ID" value="NZ_JBHSXZ010000028.1"/>
</dbReference>
<keyword evidence="4 6" id="KW-1133">Transmembrane helix</keyword>
<feature type="transmembrane region" description="Helical" evidence="6">
    <location>
        <begin position="250"/>
        <end position="270"/>
    </location>
</feature>
<feature type="transmembrane region" description="Helical" evidence="6">
    <location>
        <begin position="174"/>
        <end position="195"/>
    </location>
</feature>
<dbReference type="GO" id="GO:0022857">
    <property type="term" value="F:transmembrane transporter activity"/>
    <property type="evidence" value="ECO:0007669"/>
    <property type="project" value="InterPro"/>
</dbReference>
<name>A0A399DZM2_9DEIN</name>
<feature type="transmembrane region" description="Helical" evidence="6">
    <location>
        <begin position="207"/>
        <end position="238"/>
    </location>
</feature>
<feature type="transmembrane region" description="Helical" evidence="6">
    <location>
        <begin position="93"/>
        <end position="114"/>
    </location>
</feature>
<dbReference type="GO" id="GO:0005886">
    <property type="term" value="C:plasma membrane"/>
    <property type="evidence" value="ECO:0007669"/>
    <property type="project" value="UniProtKB-SubCell"/>
</dbReference>
<evidence type="ECO:0000256" key="6">
    <source>
        <dbReference type="SAM" id="Phobius"/>
    </source>
</evidence>
<keyword evidence="3 6" id="KW-0812">Transmembrane</keyword>
<feature type="transmembrane region" description="Helical" evidence="6">
    <location>
        <begin position="34"/>
        <end position="57"/>
    </location>
</feature>
<protein>
    <submittedName>
        <fullName evidence="7">Urea ABC transporter, permease protein UrtB</fullName>
    </submittedName>
</protein>
<evidence type="ECO:0000313" key="8">
    <source>
        <dbReference type="Proteomes" id="UP000266089"/>
    </source>
</evidence>
<organism evidence="7 8">
    <name type="scientific">Meiothermus taiwanensis</name>
    <dbReference type="NCBI Taxonomy" id="172827"/>
    <lineage>
        <taxon>Bacteria</taxon>
        <taxon>Thermotogati</taxon>
        <taxon>Deinococcota</taxon>
        <taxon>Deinococci</taxon>
        <taxon>Thermales</taxon>
        <taxon>Thermaceae</taxon>
        <taxon>Meiothermus</taxon>
    </lineage>
</organism>
<gene>
    <name evidence="7" type="ORF">Mcate_02172</name>
</gene>
<dbReference type="OrthoDB" id="9792579at2"/>
<sequence>MEEVINALARALSFGTPLLIACLGAILNERAGVVNLGVEGMMALGALAGFAVAYGSGAGDGNLWLAVLAAMLAGALAALLHGFVTITLQANQFVSGLALTMVGLGTAGLLGKRYEGLPLFNQPPEWPFTLGAFVLAGLLAFVLYATRWGLSLRSVGENPAAADLLGINVLRVRYLAVAAGGSLAGLAGAYLSLVYRPSWTDGMTAGLGWIAVALVIFVGWSPLRAVFGAIFFGLLYYLQFRLQGQAAIPSEVFASLPYLLVILVLALSGLRGQQGSAPEALGKPYRRGER</sequence>
<feature type="transmembrane region" description="Helical" evidence="6">
    <location>
        <begin position="63"/>
        <end position="86"/>
    </location>
</feature>
<dbReference type="AlphaFoldDB" id="A0A399DZM2"/>
<dbReference type="EMBL" id="QWKX01000063">
    <property type="protein sequence ID" value="RIH75580.1"/>
    <property type="molecule type" value="Genomic_DNA"/>
</dbReference>